<dbReference type="EMBL" id="PZQS01000006">
    <property type="protein sequence ID" value="PVD28015.1"/>
    <property type="molecule type" value="Genomic_DNA"/>
</dbReference>
<comment type="similarity">
    <text evidence="1">Belongs to the universal ribosomal protein uL23 family.</text>
</comment>
<comment type="caution">
    <text evidence="6">The sequence shown here is derived from an EMBL/GenBank/DDBJ whole genome shotgun (WGS) entry which is preliminary data.</text>
</comment>
<dbReference type="SUPFAM" id="SSF54189">
    <property type="entry name" value="Ribosomal proteins S24e, L23 and L15e"/>
    <property type="match status" value="1"/>
</dbReference>
<evidence type="ECO:0000256" key="4">
    <source>
        <dbReference type="ARBA" id="ARBA00039977"/>
    </source>
</evidence>
<dbReference type="OrthoDB" id="275582at2759"/>
<dbReference type="InterPro" id="IPR012677">
    <property type="entry name" value="Nucleotide-bd_a/b_plait_sf"/>
</dbReference>
<keyword evidence="7" id="KW-1185">Reference proteome</keyword>
<dbReference type="GO" id="GO:0005762">
    <property type="term" value="C:mitochondrial large ribosomal subunit"/>
    <property type="evidence" value="ECO:0007669"/>
    <property type="project" value="TreeGrafter"/>
</dbReference>
<gene>
    <name evidence="6" type="ORF">C0Q70_10595</name>
</gene>
<evidence type="ECO:0000256" key="2">
    <source>
        <dbReference type="ARBA" id="ARBA00022980"/>
    </source>
</evidence>
<sequence length="104" mass="12158">MSKIDIKNYLEKIYKIPVLNVRTKVMAGGDIKHPTRGHVMAKEDDYKVAFVQLGDGVTFEFPEIFKEIKSPAEKQVAEIKQLNRADMENEQKYWDKLSVPVWFR</sequence>
<dbReference type="InterPro" id="IPR012678">
    <property type="entry name" value="Ribosomal_uL23/eL15/eS24_sf"/>
</dbReference>
<dbReference type="Proteomes" id="UP000245119">
    <property type="component" value="Linkage Group LG6"/>
</dbReference>
<keyword evidence="3" id="KW-0687">Ribonucleoprotein</keyword>
<dbReference type="GO" id="GO:0032543">
    <property type="term" value="P:mitochondrial translation"/>
    <property type="evidence" value="ECO:0007669"/>
    <property type="project" value="TreeGrafter"/>
</dbReference>
<keyword evidence="2" id="KW-0689">Ribosomal protein</keyword>
<evidence type="ECO:0000256" key="5">
    <source>
        <dbReference type="ARBA" id="ARBA00041375"/>
    </source>
</evidence>
<dbReference type="PANTHER" id="PTHR12059">
    <property type="entry name" value="RIBOSOMAL PROTEIN L23-RELATED"/>
    <property type="match status" value="1"/>
</dbReference>
<dbReference type="Pfam" id="PF00276">
    <property type="entry name" value="Ribosomal_L23"/>
    <property type="match status" value="1"/>
</dbReference>
<dbReference type="AlphaFoldDB" id="A0A2T7P3L0"/>
<dbReference type="GO" id="GO:0003735">
    <property type="term" value="F:structural constituent of ribosome"/>
    <property type="evidence" value="ECO:0007669"/>
    <property type="project" value="InterPro"/>
</dbReference>
<dbReference type="STRING" id="400727.A0A2T7P3L0"/>
<evidence type="ECO:0000313" key="6">
    <source>
        <dbReference type="EMBL" id="PVD28015.1"/>
    </source>
</evidence>
<organism evidence="6 7">
    <name type="scientific">Pomacea canaliculata</name>
    <name type="common">Golden apple snail</name>
    <dbReference type="NCBI Taxonomy" id="400727"/>
    <lineage>
        <taxon>Eukaryota</taxon>
        <taxon>Metazoa</taxon>
        <taxon>Spiralia</taxon>
        <taxon>Lophotrochozoa</taxon>
        <taxon>Mollusca</taxon>
        <taxon>Gastropoda</taxon>
        <taxon>Caenogastropoda</taxon>
        <taxon>Architaenioglossa</taxon>
        <taxon>Ampullarioidea</taxon>
        <taxon>Ampullariidae</taxon>
        <taxon>Pomacea</taxon>
    </lineage>
</organism>
<evidence type="ECO:0000313" key="7">
    <source>
        <dbReference type="Proteomes" id="UP000245119"/>
    </source>
</evidence>
<reference evidence="6 7" key="1">
    <citation type="submission" date="2018-04" db="EMBL/GenBank/DDBJ databases">
        <title>The genome of golden apple snail Pomacea canaliculata provides insight into stress tolerance and invasive adaptation.</title>
        <authorList>
            <person name="Liu C."/>
            <person name="Liu B."/>
            <person name="Ren Y."/>
            <person name="Zhang Y."/>
            <person name="Wang H."/>
            <person name="Li S."/>
            <person name="Jiang F."/>
            <person name="Yin L."/>
            <person name="Zhang G."/>
            <person name="Qian W."/>
            <person name="Fan W."/>
        </authorList>
    </citation>
    <scope>NUCLEOTIDE SEQUENCE [LARGE SCALE GENOMIC DNA]</scope>
    <source>
        <strain evidence="6">SZHN2017</strain>
        <tissue evidence="6">Muscle</tissue>
    </source>
</reference>
<protein>
    <recommendedName>
        <fullName evidence="4">Large ribosomal subunit protein uL23m</fullName>
    </recommendedName>
    <alternativeName>
        <fullName evidence="5">39S ribosomal protein L23, mitochondrial</fullName>
    </alternativeName>
</protein>
<dbReference type="PANTHER" id="PTHR12059:SF5">
    <property type="entry name" value="LARGE RIBOSOMAL SUBUNIT PROTEIN UL23M"/>
    <property type="match status" value="1"/>
</dbReference>
<dbReference type="Gene3D" id="3.30.70.330">
    <property type="match status" value="1"/>
</dbReference>
<dbReference type="InterPro" id="IPR013025">
    <property type="entry name" value="Ribosomal_uL23-like"/>
</dbReference>
<name>A0A2T7P3L0_POMCA</name>
<accession>A0A2T7P3L0</accession>
<evidence type="ECO:0000256" key="3">
    <source>
        <dbReference type="ARBA" id="ARBA00023274"/>
    </source>
</evidence>
<evidence type="ECO:0000256" key="1">
    <source>
        <dbReference type="ARBA" id="ARBA00006700"/>
    </source>
</evidence>
<proteinExistence type="inferred from homology"/>